<dbReference type="InterPro" id="IPR053793">
    <property type="entry name" value="PB1-like"/>
</dbReference>
<dbReference type="PROSITE" id="PS51745">
    <property type="entry name" value="PB1"/>
    <property type="match status" value="1"/>
</dbReference>
<dbReference type="Gene3D" id="3.10.20.90">
    <property type="entry name" value="Phosphatidylinositol 3-kinase Catalytic Subunit, Chain A, domain 1"/>
    <property type="match status" value="1"/>
</dbReference>
<protein>
    <recommendedName>
        <fullName evidence="2">PB1 domain-containing protein</fullName>
    </recommendedName>
</protein>
<dbReference type="EMBL" id="DAKRPA010000100">
    <property type="protein sequence ID" value="DAZ98661.1"/>
    <property type="molecule type" value="Genomic_DNA"/>
</dbReference>
<dbReference type="InterPro" id="IPR000270">
    <property type="entry name" value="PB1_dom"/>
</dbReference>
<gene>
    <name evidence="3" type="ORF">N0F65_008787</name>
</gene>
<reference evidence="3" key="1">
    <citation type="submission" date="2022-11" db="EMBL/GenBank/DDBJ databases">
        <authorList>
            <person name="Morgan W.R."/>
            <person name="Tartar A."/>
        </authorList>
    </citation>
    <scope>NUCLEOTIDE SEQUENCE</scope>
    <source>
        <strain evidence="3">ARSEF 373</strain>
    </source>
</reference>
<dbReference type="Pfam" id="PF00564">
    <property type="entry name" value="PB1"/>
    <property type="match status" value="1"/>
</dbReference>
<feature type="compositionally biased region" description="Low complexity" evidence="1">
    <location>
        <begin position="245"/>
        <end position="255"/>
    </location>
</feature>
<dbReference type="CDD" id="cd05992">
    <property type="entry name" value="PB1"/>
    <property type="match status" value="1"/>
</dbReference>
<evidence type="ECO:0000313" key="4">
    <source>
        <dbReference type="Proteomes" id="UP001146120"/>
    </source>
</evidence>
<keyword evidence="4" id="KW-1185">Reference proteome</keyword>
<evidence type="ECO:0000313" key="3">
    <source>
        <dbReference type="EMBL" id="DAZ98661.1"/>
    </source>
</evidence>
<sequence length="299" mass="32989">MDADSSMVAVKLSYGGETHRVKTSLDEITFAALVLKVEELFPTRPAVWTFVYTDNEGDLVTANSDAELMEACRVFLKLQNTEGDAEEAAASGAKRCLHFHVVSKTTLKDRIAPVVHAVEEFSATVARVASETTSSLQSSTYVERGRESLVASAAQTRGMLESARLELSQRFHNIQVSVAEEIRERTQPTESQQAADDVTDVVIPVRMARRGPRSSRRQNENGEVASDAETDPESDEEAEEDQDWDVVSSEQGSEQSVDGFAEQVAMVRQIIPHVETRECHNLLVKHQGNLEAVLLELTD</sequence>
<dbReference type="Proteomes" id="UP001146120">
    <property type="component" value="Unassembled WGS sequence"/>
</dbReference>
<comment type="caution">
    <text evidence="3">The sequence shown here is derived from an EMBL/GenBank/DDBJ whole genome shotgun (WGS) entry which is preliminary data.</text>
</comment>
<dbReference type="SUPFAM" id="SSF54277">
    <property type="entry name" value="CAD &amp; PB1 domains"/>
    <property type="match status" value="1"/>
</dbReference>
<proteinExistence type="predicted"/>
<name>A0AAV2YZG8_9STRA</name>
<dbReference type="SMART" id="SM00666">
    <property type="entry name" value="PB1"/>
    <property type="match status" value="1"/>
</dbReference>
<feature type="domain" description="PB1" evidence="2">
    <location>
        <begin position="7"/>
        <end position="83"/>
    </location>
</feature>
<dbReference type="AlphaFoldDB" id="A0AAV2YZG8"/>
<feature type="region of interest" description="Disordered" evidence="1">
    <location>
        <begin position="183"/>
        <end position="255"/>
    </location>
</feature>
<feature type="compositionally biased region" description="Basic residues" evidence="1">
    <location>
        <begin position="207"/>
        <end position="216"/>
    </location>
</feature>
<accession>A0AAV2YZG8</accession>
<feature type="compositionally biased region" description="Acidic residues" evidence="1">
    <location>
        <begin position="226"/>
        <end position="244"/>
    </location>
</feature>
<organism evidence="3 4">
    <name type="scientific">Lagenidium giganteum</name>
    <dbReference type="NCBI Taxonomy" id="4803"/>
    <lineage>
        <taxon>Eukaryota</taxon>
        <taxon>Sar</taxon>
        <taxon>Stramenopiles</taxon>
        <taxon>Oomycota</taxon>
        <taxon>Peronosporomycetes</taxon>
        <taxon>Pythiales</taxon>
        <taxon>Pythiaceae</taxon>
    </lineage>
</organism>
<evidence type="ECO:0000256" key="1">
    <source>
        <dbReference type="SAM" id="MobiDB-lite"/>
    </source>
</evidence>
<evidence type="ECO:0000259" key="2">
    <source>
        <dbReference type="PROSITE" id="PS51745"/>
    </source>
</evidence>
<reference evidence="3" key="2">
    <citation type="journal article" date="2023" name="Microbiol Resour">
        <title>Decontamination and Annotation of the Draft Genome Sequence of the Oomycete Lagenidium giganteum ARSEF 373.</title>
        <authorList>
            <person name="Morgan W.R."/>
            <person name="Tartar A."/>
        </authorList>
    </citation>
    <scope>NUCLEOTIDE SEQUENCE</scope>
    <source>
        <strain evidence="3">ARSEF 373</strain>
    </source>
</reference>